<dbReference type="AlphaFoldDB" id="A0A915NF58"/>
<evidence type="ECO:0000259" key="2">
    <source>
        <dbReference type="PROSITE" id="PS51670"/>
    </source>
</evidence>
<accession>A0A915NF58</accession>
<comment type="caution">
    <text evidence="1">Lacks conserved residue(s) required for the propagation of feature annotation.</text>
</comment>
<keyword evidence="3" id="KW-1185">Reference proteome</keyword>
<sequence length="191" mass="22218">MWLFCDMRHQPPRCASKIKIGGNCYGYFYGEDVCAFGECRDGKCVQTEEISTTQRPIISSIKPWKVIENCILKVFTMSGKIGMNLREEIQHESLEKCVVLVFCSEQYMKRWCKASCKQCVYDYNMDSECNDRHEKCLDWAGQGECERNQFWMQENCRDACDRCLVGRSEVCKNNKRNANLKDALMKTYAAV</sequence>
<evidence type="ECO:0000256" key="1">
    <source>
        <dbReference type="PROSITE-ProRule" id="PRU01005"/>
    </source>
</evidence>
<reference evidence="4" key="1">
    <citation type="submission" date="2022-11" db="UniProtKB">
        <authorList>
            <consortium name="WormBaseParasite"/>
        </authorList>
    </citation>
    <scope>IDENTIFICATION</scope>
</reference>
<evidence type="ECO:0000313" key="4">
    <source>
        <dbReference type="WBParaSite" id="scf7180000416142.g88"/>
    </source>
</evidence>
<keyword evidence="1" id="KW-1015">Disulfide bond</keyword>
<name>A0A915NF58_9BILA</name>
<dbReference type="Pfam" id="PF01549">
    <property type="entry name" value="ShK"/>
    <property type="match status" value="1"/>
</dbReference>
<evidence type="ECO:0000313" key="3">
    <source>
        <dbReference type="Proteomes" id="UP000887560"/>
    </source>
</evidence>
<dbReference type="SMART" id="SM00254">
    <property type="entry name" value="ShKT"/>
    <property type="match status" value="2"/>
</dbReference>
<dbReference type="PROSITE" id="PS51670">
    <property type="entry name" value="SHKT"/>
    <property type="match status" value="1"/>
</dbReference>
<proteinExistence type="predicted"/>
<organism evidence="3 4">
    <name type="scientific">Meloidogyne floridensis</name>
    <dbReference type="NCBI Taxonomy" id="298350"/>
    <lineage>
        <taxon>Eukaryota</taxon>
        <taxon>Metazoa</taxon>
        <taxon>Ecdysozoa</taxon>
        <taxon>Nematoda</taxon>
        <taxon>Chromadorea</taxon>
        <taxon>Rhabditida</taxon>
        <taxon>Tylenchina</taxon>
        <taxon>Tylenchomorpha</taxon>
        <taxon>Tylenchoidea</taxon>
        <taxon>Meloidogynidae</taxon>
        <taxon>Meloidogyninae</taxon>
        <taxon>Meloidogyne</taxon>
    </lineage>
</organism>
<dbReference type="WBParaSite" id="scf7180000416142.g88">
    <property type="protein sequence ID" value="scf7180000416142.g88"/>
    <property type="gene ID" value="scf7180000416142.g88"/>
</dbReference>
<dbReference type="InterPro" id="IPR003582">
    <property type="entry name" value="ShKT_dom"/>
</dbReference>
<feature type="disulfide bond" evidence="1">
    <location>
        <begin position="129"/>
        <end position="163"/>
    </location>
</feature>
<feature type="domain" description="ShKT" evidence="2">
    <location>
        <begin position="129"/>
        <end position="163"/>
    </location>
</feature>
<protein>
    <submittedName>
        <fullName evidence="4">ShKT domain-containing protein</fullName>
    </submittedName>
</protein>
<dbReference type="Proteomes" id="UP000887560">
    <property type="component" value="Unplaced"/>
</dbReference>